<protein>
    <submittedName>
        <fullName evidence="1">Uncharacterized protein</fullName>
    </submittedName>
</protein>
<dbReference type="AlphaFoldDB" id="A0A2P2N2Z0"/>
<accession>A0A2P2N2Z0</accession>
<evidence type="ECO:0000313" key="1">
    <source>
        <dbReference type="EMBL" id="MBX36796.1"/>
    </source>
</evidence>
<name>A0A2P2N2Z0_RHIMU</name>
<proteinExistence type="predicted"/>
<reference evidence="1" key="1">
    <citation type="submission" date="2018-02" db="EMBL/GenBank/DDBJ databases">
        <title>Rhizophora mucronata_Transcriptome.</title>
        <authorList>
            <person name="Meera S.P."/>
            <person name="Sreeshan A."/>
            <person name="Augustine A."/>
        </authorList>
    </citation>
    <scope>NUCLEOTIDE SEQUENCE</scope>
    <source>
        <tissue evidence="1">Leaf</tissue>
    </source>
</reference>
<organism evidence="1">
    <name type="scientific">Rhizophora mucronata</name>
    <name type="common">Asiatic mangrove</name>
    <dbReference type="NCBI Taxonomy" id="61149"/>
    <lineage>
        <taxon>Eukaryota</taxon>
        <taxon>Viridiplantae</taxon>
        <taxon>Streptophyta</taxon>
        <taxon>Embryophyta</taxon>
        <taxon>Tracheophyta</taxon>
        <taxon>Spermatophyta</taxon>
        <taxon>Magnoliopsida</taxon>
        <taxon>eudicotyledons</taxon>
        <taxon>Gunneridae</taxon>
        <taxon>Pentapetalae</taxon>
        <taxon>rosids</taxon>
        <taxon>fabids</taxon>
        <taxon>Malpighiales</taxon>
        <taxon>Rhizophoraceae</taxon>
        <taxon>Rhizophora</taxon>
    </lineage>
</organism>
<sequence>MAEVLRSHNCTFISKAYIWSSIFGKKGLSRFGQRNGLKMHSFAVKTCEKAFYK</sequence>
<dbReference type="EMBL" id="GGEC01056312">
    <property type="protein sequence ID" value="MBX36796.1"/>
    <property type="molecule type" value="Transcribed_RNA"/>
</dbReference>